<protein>
    <submittedName>
        <fullName evidence="1">Uncharacterized protein</fullName>
    </submittedName>
</protein>
<dbReference type="RefSeq" id="WP_092211161.1">
    <property type="nucleotide sequence ID" value="NZ_FMUX01000009.1"/>
</dbReference>
<organism evidence="1 2">
    <name type="scientific">Desulfoluna spongiiphila</name>
    <dbReference type="NCBI Taxonomy" id="419481"/>
    <lineage>
        <taxon>Bacteria</taxon>
        <taxon>Pseudomonadati</taxon>
        <taxon>Thermodesulfobacteriota</taxon>
        <taxon>Desulfobacteria</taxon>
        <taxon>Desulfobacterales</taxon>
        <taxon>Desulfolunaceae</taxon>
        <taxon>Desulfoluna</taxon>
    </lineage>
</organism>
<accession>A0A1G5FZ69</accession>
<dbReference type="EMBL" id="FMUX01000009">
    <property type="protein sequence ID" value="SCY44397.1"/>
    <property type="molecule type" value="Genomic_DNA"/>
</dbReference>
<name>A0A1G5FZ69_9BACT</name>
<sequence>MKQRKKPKESYIAIKEIAFNLGLIDSDVEEWLSMEQPEIKIDHRQRQKVSSRYLELLSRKTEYEYAKRKSLESENILRKKEVGKRKEYLKAERIRLLKIYEGYISDLETLHKNCLERANNHHHESCIIAAYLLFSKVISCLKMGCLNIEHGYWYGGSVIREIDESLDLATYFMISYNSEEGKTHLHKWFRHNRAPQHLVCRKAISRYMSNLLSEIDMQDHQDLMNELYQSKSKWTHPTYSSIREVTQFNTDSGINISKVEYGSITFETKLYELTHFFRSSIWSSFQVFQICFSSNLPLTEDEDIFIKQYDDTFKEWDKVNW</sequence>
<evidence type="ECO:0000313" key="1">
    <source>
        <dbReference type="EMBL" id="SCY44397.1"/>
    </source>
</evidence>
<reference evidence="1 2" key="1">
    <citation type="submission" date="2016-10" db="EMBL/GenBank/DDBJ databases">
        <authorList>
            <person name="de Groot N.N."/>
        </authorList>
    </citation>
    <scope>NUCLEOTIDE SEQUENCE [LARGE SCALE GENOMIC DNA]</scope>
    <source>
        <strain evidence="1 2">AA1</strain>
    </source>
</reference>
<gene>
    <name evidence="1" type="ORF">SAMN05216233_10991</name>
</gene>
<evidence type="ECO:0000313" key="2">
    <source>
        <dbReference type="Proteomes" id="UP000198870"/>
    </source>
</evidence>
<proteinExistence type="predicted"/>
<dbReference type="Proteomes" id="UP000198870">
    <property type="component" value="Unassembled WGS sequence"/>
</dbReference>
<dbReference type="AlphaFoldDB" id="A0A1G5FZ69"/>
<keyword evidence="2" id="KW-1185">Reference proteome</keyword>